<comment type="caution">
    <text evidence="9">The sequence shown here is derived from an EMBL/GenBank/DDBJ whole genome shotgun (WGS) entry which is preliminary data.</text>
</comment>
<evidence type="ECO:0000256" key="8">
    <source>
        <dbReference type="SAM" id="Phobius"/>
    </source>
</evidence>
<dbReference type="PANTHER" id="PTHR22950">
    <property type="entry name" value="AMINO ACID TRANSPORTER"/>
    <property type="match status" value="1"/>
</dbReference>
<accession>A0ABN7NKR2</accession>
<sequence>MNGTFVNIFALWNTMMGTTTLAIAWGIDKAGLAAGVILVISHWRPHLVHQPSHHQTVPKTRLLLGRNYELVVKITTVFSMICCIIIYYILMSSFLFDLVNLIHDCIQSSRNELTHPLDSKENPSSKIWNLRTVPLYLIVIIMPLVNIKTPVFFTKFNALGTLASAYIILFVLVKGILWGVNVDLRDKGSVHYTPLFRPATFPILTGMLTMSFCIHATVITVVRSNKYPNRNNDVQSSQGLHHCIRIPSTALELVGAAQDFLNIEKVVAIHRIDKKITRDLYFAQTQISKLSTQIQQC</sequence>
<keyword evidence="5" id="KW-1015">Disulfide bond</keyword>
<evidence type="ECO:0000256" key="5">
    <source>
        <dbReference type="ARBA" id="ARBA00023157"/>
    </source>
</evidence>
<keyword evidence="10" id="KW-1185">Reference proteome</keyword>
<keyword evidence="8" id="KW-1133">Transmembrane helix</keyword>
<evidence type="ECO:0000256" key="3">
    <source>
        <dbReference type="ARBA" id="ARBA00022970"/>
    </source>
</evidence>
<keyword evidence="3" id="KW-0029">Amino-acid transport</keyword>
<keyword evidence="8" id="KW-0812">Transmembrane</keyword>
<evidence type="ECO:0000256" key="7">
    <source>
        <dbReference type="ARBA" id="ARBA00023228"/>
    </source>
</evidence>
<dbReference type="EMBL" id="CAJPIN010002420">
    <property type="protein sequence ID" value="CAG2055394.1"/>
    <property type="molecule type" value="Genomic_DNA"/>
</dbReference>
<name>A0ABN7NKR2_TIMPD</name>
<evidence type="ECO:0000256" key="4">
    <source>
        <dbReference type="ARBA" id="ARBA00023053"/>
    </source>
</evidence>
<reference evidence="9" key="1">
    <citation type="submission" date="2021-03" db="EMBL/GenBank/DDBJ databases">
        <authorList>
            <person name="Tran Van P."/>
        </authorList>
    </citation>
    <scope>NUCLEOTIDE SEQUENCE</scope>
</reference>
<evidence type="ECO:0000313" key="10">
    <source>
        <dbReference type="Proteomes" id="UP001153148"/>
    </source>
</evidence>
<feature type="transmembrane region" description="Helical" evidence="8">
    <location>
        <begin position="70"/>
        <end position="90"/>
    </location>
</feature>
<evidence type="ECO:0000256" key="1">
    <source>
        <dbReference type="ARBA" id="ARBA00004155"/>
    </source>
</evidence>
<keyword evidence="2" id="KW-0813">Transport</keyword>
<keyword evidence="8" id="KW-0472">Membrane</keyword>
<keyword evidence="7" id="KW-0458">Lysosome</keyword>
<feature type="transmembrane region" description="Helical" evidence="8">
    <location>
        <begin position="127"/>
        <end position="147"/>
    </location>
</feature>
<keyword evidence="4" id="KW-0915">Sodium</keyword>
<organism evidence="9 10">
    <name type="scientific">Timema podura</name>
    <name type="common">Walking stick</name>
    <dbReference type="NCBI Taxonomy" id="61482"/>
    <lineage>
        <taxon>Eukaryota</taxon>
        <taxon>Metazoa</taxon>
        <taxon>Ecdysozoa</taxon>
        <taxon>Arthropoda</taxon>
        <taxon>Hexapoda</taxon>
        <taxon>Insecta</taxon>
        <taxon>Pterygota</taxon>
        <taxon>Neoptera</taxon>
        <taxon>Polyneoptera</taxon>
        <taxon>Phasmatodea</taxon>
        <taxon>Timematodea</taxon>
        <taxon>Timematoidea</taxon>
        <taxon>Timematidae</taxon>
        <taxon>Timema</taxon>
    </lineage>
</organism>
<feature type="transmembrane region" description="Helical" evidence="8">
    <location>
        <begin position="200"/>
        <end position="222"/>
    </location>
</feature>
<evidence type="ECO:0000313" key="9">
    <source>
        <dbReference type="EMBL" id="CAG2055394.1"/>
    </source>
</evidence>
<feature type="transmembrane region" description="Helical" evidence="8">
    <location>
        <begin position="159"/>
        <end position="180"/>
    </location>
</feature>
<evidence type="ECO:0000256" key="6">
    <source>
        <dbReference type="ARBA" id="ARBA00023180"/>
    </source>
</evidence>
<gene>
    <name evidence="9" type="ORF">TPAB3V08_LOCUS2398</name>
</gene>
<keyword evidence="6" id="KW-0325">Glycoprotein</keyword>
<dbReference type="Proteomes" id="UP001153148">
    <property type="component" value="Unassembled WGS sequence"/>
</dbReference>
<comment type="subcellular location">
    <subcellularLocation>
        <location evidence="1">Lysosome membrane</location>
        <topology evidence="1">Multi-pass membrane protein</topology>
    </subcellularLocation>
</comment>
<dbReference type="PANTHER" id="PTHR22950:SF244">
    <property type="entry name" value="NEUTRAL AMINO ACID TRANSPORTER 9"/>
    <property type="match status" value="1"/>
</dbReference>
<proteinExistence type="predicted"/>
<protein>
    <submittedName>
        <fullName evidence="9">Uncharacterized protein</fullName>
    </submittedName>
</protein>
<evidence type="ECO:0000256" key="2">
    <source>
        <dbReference type="ARBA" id="ARBA00022448"/>
    </source>
</evidence>